<name>A0A4R1G5T5_9BACT</name>
<dbReference type="OrthoDB" id="5402300at2"/>
<evidence type="ECO:0000313" key="2">
    <source>
        <dbReference type="Proteomes" id="UP000295777"/>
    </source>
</evidence>
<dbReference type="EMBL" id="SMFV01000005">
    <property type="protein sequence ID" value="TCK03307.1"/>
    <property type="molecule type" value="Genomic_DNA"/>
</dbReference>
<dbReference type="AlphaFoldDB" id="A0A4R1G5T5"/>
<sequence length="80" mass="9343">MARGDKAQRLARTIVADFFLYNQDKIDRGLLNDDFFELLKGEIEDSVAFFKEHAKGENTAIFWDTLFNRLMQREAKLIEG</sequence>
<evidence type="ECO:0000313" key="1">
    <source>
        <dbReference type="EMBL" id="TCK03307.1"/>
    </source>
</evidence>
<gene>
    <name evidence="1" type="ORF">CLV27_1378</name>
</gene>
<organism evidence="1 2">
    <name type="scientific">Phorcysia thermohydrogeniphila</name>
    <dbReference type="NCBI Taxonomy" id="936138"/>
    <lineage>
        <taxon>Bacteria</taxon>
        <taxon>Pseudomonadati</taxon>
        <taxon>Aquificota</taxon>
        <taxon>Aquificia</taxon>
        <taxon>Desulfurobacteriales</taxon>
        <taxon>Desulfurobacteriaceae</taxon>
        <taxon>Phorcysia</taxon>
    </lineage>
</organism>
<dbReference type="Proteomes" id="UP000295777">
    <property type="component" value="Unassembled WGS sequence"/>
</dbReference>
<keyword evidence="2" id="KW-1185">Reference proteome</keyword>
<proteinExistence type="predicted"/>
<dbReference type="RefSeq" id="WP_132527154.1">
    <property type="nucleotide sequence ID" value="NZ_SMFV01000005.1"/>
</dbReference>
<accession>A0A4R1G5T5</accession>
<protein>
    <submittedName>
        <fullName evidence="1">Uncharacterized protein</fullName>
    </submittedName>
</protein>
<reference evidence="1 2" key="1">
    <citation type="submission" date="2019-03" db="EMBL/GenBank/DDBJ databases">
        <title>Genomic Encyclopedia of Archaeal and Bacterial Type Strains, Phase II (KMG-II): from individual species to whole genera.</title>
        <authorList>
            <person name="Goeker M."/>
        </authorList>
    </citation>
    <scope>NUCLEOTIDE SEQUENCE [LARGE SCALE GENOMIC DNA]</scope>
    <source>
        <strain evidence="1 2">DSM 24425</strain>
    </source>
</reference>
<comment type="caution">
    <text evidence="1">The sequence shown here is derived from an EMBL/GenBank/DDBJ whole genome shotgun (WGS) entry which is preliminary data.</text>
</comment>